<organism evidence="2 3">
    <name type="scientific">Anguilla anguilla</name>
    <name type="common">European freshwater eel</name>
    <name type="synonym">Muraena anguilla</name>
    <dbReference type="NCBI Taxonomy" id="7936"/>
    <lineage>
        <taxon>Eukaryota</taxon>
        <taxon>Metazoa</taxon>
        <taxon>Chordata</taxon>
        <taxon>Craniata</taxon>
        <taxon>Vertebrata</taxon>
        <taxon>Euteleostomi</taxon>
        <taxon>Actinopterygii</taxon>
        <taxon>Neopterygii</taxon>
        <taxon>Teleostei</taxon>
        <taxon>Anguilliformes</taxon>
        <taxon>Anguillidae</taxon>
        <taxon>Anguilla</taxon>
    </lineage>
</organism>
<keyword evidence="3" id="KW-1185">Reference proteome</keyword>
<evidence type="ECO:0000313" key="2">
    <source>
        <dbReference type="EMBL" id="KAG5853088.1"/>
    </source>
</evidence>
<dbReference type="AlphaFoldDB" id="A0A9D3MUI1"/>
<protein>
    <submittedName>
        <fullName evidence="2">Uncharacterized protein</fullName>
    </submittedName>
</protein>
<evidence type="ECO:0000313" key="3">
    <source>
        <dbReference type="Proteomes" id="UP001044222"/>
    </source>
</evidence>
<name>A0A9D3MUI1_ANGAN</name>
<sequence>MCSIDITTTNTPVKTTKQRAEDALEGSQEEDAYEKVWYSLLDGSRGICTAGLLTLEGPEGSSGGSGAFSQV</sequence>
<feature type="region of interest" description="Disordered" evidence="1">
    <location>
        <begin position="1"/>
        <end position="28"/>
    </location>
</feature>
<evidence type="ECO:0000256" key="1">
    <source>
        <dbReference type="SAM" id="MobiDB-lite"/>
    </source>
</evidence>
<proteinExistence type="predicted"/>
<gene>
    <name evidence="2" type="ORF">ANANG_G00069400</name>
</gene>
<dbReference type="Proteomes" id="UP001044222">
    <property type="component" value="Unassembled WGS sequence"/>
</dbReference>
<dbReference type="EMBL" id="JAFIRN010000003">
    <property type="protein sequence ID" value="KAG5853088.1"/>
    <property type="molecule type" value="Genomic_DNA"/>
</dbReference>
<reference evidence="2" key="1">
    <citation type="submission" date="2021-01" db="EMBL/GenBank/DDBJ databases">
        <title>A chromosome-scale assembly of European eel, Anguilla anguilla.</title>
        <authorList>
            <person name="Henkel C."/>
            <person name="Jong-Raadsen S.A."/>
            <person name="Dufour S."/>
            <person name="Weltzien F.-A."/>
            <person name="Palstra A.P."/>
            <person name="Pelster B."/>
            <person name="Spaink H.P."/>
            <person name="Van Den Thillart G.E."/>
            <person name="Jansen H."/>
            <person name="Zahm M."/>
            <person name="Klopp C."/>
            <person name="Cedric C."/>
            <person name="Louis A."/>
            <person name="Berthelot C."/>
            <person name="Parey E."/>
            <person name="Roest Crollius H."/>
            <person name="Montfort J."/>
            <person name="Robinson-Rechavi M."/>
            <person name="Bucao C."/>
            <person name="Bouchez O."/>
            <person name="Gislard M."/>
            <person name="Lluch J."/>
            <person name="Milhes M."/>
            <person name="Lampietro C."/>
            <person name="Lopez Roques C."/>
            <person name="Donnadieu C."/>
            <person name="Braasch I."/>
            <person name="Desvignes T."/>
            <person name="Postlethwait J."/>
            <person name="Bobe J."/>
            <person name="Guiguen Y."/>
            <person name="Dirks R."/>
        </authorList>
    </citation>
    <scope>NUCLEOTIDE SEQUENCE</scope>
    <source>
        <strain evidence="2">Tag_6206</strain>
        <tissue evidence="2">Liver</tissue>
    </source>
</reference>
<accession>A0A9D3MUI1</accession>
<comment type="caution">
    <text evidence="2">The sequence shown here is derived from an EMBL/GenBank/DDBJ whole genome shotgun (WGS) entry which is preliminary data.</text>
</comment>